<reference evidence="2" key="1">
    <citation type="journal article" date="2017" name="Nature">
        <title>The sunflower genome provides insights into oil metabolism, flowering and Asterid evolution.</title>
        <authorList>
            <person name="Badouin H."/>
            <person name="Gouzy J."/>
            <person name="Grassa C.J."/>
            <person name="Murat F."/>
            <person name="Staton S.E."/>
            <person name="Cottret L."/>
            <person name="Lelandais-Briere C."/>
            <person name="Owens G.L."/>
            <person name="Carrere S."/>
            <person name="Mayjonade B."/>
            <person name="Legrand L."/>
            <person name="Gill N."/>
            <person name="Kane N.C."/>
            <person name="Bowers J.E."/>
            <person name="Hubner S."/>
            <person name="Bellec A."/>
            <person name="Berard A."/>
            <person name="Berges H."/>
            <person name="Blanchet N."/>
            <person name="Boniface M.C."/>
            <person name="Brunel D."/>
            <person name="Catrice O."/>
            <person name="Chaidir N."/>
            <person name="Claudel C."/>
            <person name="Donnadieu C."/>
            <person name="Faraut T."/>
            <person name="Fievet G."/>
            <person name="Helmstetter N."/>
            <person name="King M."/>
            <person name="Knapp S.J."/>
            <person name="Lai Z."/>
            <person name="Le Paslier M.C."/>
            <person name="Lippi Y."/>
            <person name="Lorenzon L."/>
            <person name="Mandel J.R."/>
            <person name="Marage G."/>
            <person name="Marchand G."/>
            <person name="Marquand E."/>
            <person name="Bret-Mestries E."/>
            <person name="Morien E."/>
            <person name="Nambeesan S."/>
            <person name="Nguyen T."/>
            <person name="Pegot-Espagnet P."/>
            <person name="Pouilly N."/>
            <person name="Raftis F."/>
            <person name="Sallet E."/>
            <person name="Schiex T."/>
            <person name="Thomas J."/>
            <person name="Vandecasteele C."/>
            <person name="Vares D."/>
            <person name="Vear F."/>
            <person name="Vautrin S."/>
            <person name="Crespi M."/>
            <person name="Mangin B."/>
            <person name="Burke J.M."/>
            <person name="Salse J."/>
            <person name="Munos S."/>
            <person name="Vincourt P."/>
            <person name="Rieseberg L.H."/>
            <person name="Langlade N.B."/>
        </authorList>
    </citation>
    <scope>NUCLEOTIDE SEQUENCE</scope>
    <source>
        <tissue evidence="2">Leaves</tissue>
    </source>
</reference>
<proteinExistence type="predicted"/>
<name>A0A9K3JDW9_HELAN</name>
<dbReference type="EMBL" id="MNCJ02000318">
    <property type="protein sequence ID" value="KAF5813673.1"/>
    <property type="molecule type" value="Genomic_DNA"/>
</dbReference>
<organism evidence="2 3">
    <name type="scientific">Helianthus annuus</name>
    <name type="common">Common sunflower</name>
    <dbReference type="NCBI Taxonomy" id="4232"/>
    <lineage>
        <taxon>Eukaryota</taxon>
        <taxon>Viridiplantae</taxon>
        <taxon>Streptophyta</taxon>
        <taxon>Embryophyta</taxon>
        <taxon>Tracheophyta</taxon>
        <taxon>Spermatophyta</taxon>
        <taxon>Magnoliopsida</taxon>
        <taxon>eudicotyledons</taxon>
        <taxon>Gunneridae</taxon>
        <taxon>Pentapetalae</taxon>
        <taxon>asterids</taxon>
        <taxon>campanulids</taxon>
        <taxon>Asterales</taxon>
        <taxon>Asteraceae</taxon>
        <taxon>Asteroideae</taxon>
        <taxon>Heliantheae alliance</taxon>
        <taxon>Heliantheae</taxon>
        <taxon>Helianthus</taxon>
    </lineage>
</organism>
<dbReference type="Gramene" id="mRNA:HanXRQr2_Chr03g0101531">
    <property type="protein sequence ID" value="CDS:HanXRQr2_Chr03g0101531.1"/>
    <property type="gene ID" value="HanXRQr2_Chr03g0101531"/>
</dbReference>
<feature type="compositionally biased region" description="Basic and acidic residues" evidence="1">
    <location>
        <begin position="129"/>
        <end position="138"/>
    </location>
</feature>
<dbReference type="Proteomes" id="UP000215914">
    <property type="component" value="Unassembled WGS sequence"/>
</dbReference>
<reference evidence="2" key="2">
    <citation type="submission" date="2020-06" db="EMBL/GenBank/DDBJ databases">
        <title>Helianthus annuus Genome sequencing and assembly Release 2.</title>
        <authorList>
            <person name="Gouzy J."/>
            <person name="Langlade N."/>
            <person name="Munos S."/>
        </authorList>
    </citation>
    <scope>NUCLEOTIDE SEQUENCE</scope>
    <source>
        <tissue evidence="2">Leaves</tissue>
    </source>
</reference>
<evidence type="ECO:0000313" key="2">
    <source>
        <dbReference type="EMBL" id="KAF5813673.1"/>
    </source>
</evidence>
<protein>
    <submittedName>
        <fullName evidence="2">Uncharacterized protein</fullName>
    </submittedName>
</protein>
<comment type="caution">
    <text evidence="2">The sequence shown here is derived from an EMBL/GenBank/DDBJ whole genome shotgun (WGS) entry which is preliminary data.</text>
</comment>
<accession>A0A9K3JDW9</accession>
<evidence type="ECO:0000256" key="1">
    <source>
        <dbReference type="SAM" id="MobiDB-lite"/>
    </source>
</evidence>
<gene>
    <name evidence="2" type="ORF">HanXRQr2_Chr03g0101531</name>
</gene>
<feature type="region of interest" description="Disordered" evidence="1">
    <location>
        <begin position="113"/>
        <end position="144"/>
    </location>
</feature>
<sequence length="144" mass="15624">MDRCLLTLLQEEAHAHSPVPDLCESVASASLRTRGVQHHSHDADPDMASSAAPVPAHSFEFDHDIENDPVFPPGFDPDHDMEFIHLDQPLEDSVVPIDPMFDDPADFEIEFVDPEPAVAPEPGVAPDPALEHDSDHADAPSVAP</sequence>
<keyword evidence="3" id="KW-1185">Reference proteome</keyword>
<dbReference type="AlphaFoldDB" id="A0A9K3JDW9"/>
<evidence type="ECO:0000313" key="3">
    <source>
        <dbReference type="Proteomes" id="UP000215914"/>
    </source>
</evidence>